<comment type="caution">
    <text evidence="2">The sequence shown here is derived from an EMBL/GenBank/DDBJ whole genome shotgun (WGS) entry which is preliminary data.</text>
</comment>
<accession>A0ABU9BIZ5</accession>
<dbReference type="EMBL" id="JBBUTF010000025">
    <property type="protein sequence ID" value="MEK8028498.1"/>
    <property type="molecule type" value="Genomic_DNA"/>
</dbReference>
<dbReference type="InterPro" id="IPR027417">
    <property type="entry name" value="P-loop_NTPase"/>
</dbReference>
<organism evidence="2 3">
    <name type="scientific">Pseudaquabacterium rugosum</name>
    <dbReference type="NCBI Taxonomy" id="2984194"/>
    <lineage>
        <taxon>Bacteria</taxon>
        <taxon>Pseudomonadati</taxon>
        <taxon>Pseudomonadota</taxon>
        <taxon>Betaproteobacteria</taxon>
        <taxon>Burkholderiales</taxon>
        <taxon>Sphaerotilaceae</taxon>
        <taxon>Pseudaquabacterium</taxon>
    </lineage>
</organism>
<dbReference type="SUPFAM" id="SSF52540">
    <property type="entry name" value="P-loop containing nucleoside triphosphate hydrolases"/>
    <property type="match status" value="1"/>
</dbReference>
<feature type="domain" description="Molybdopterin-guanine dinucleotide biosynthesis protein B (MobB)" evidence="1">
    <location>
        <begin position="3"/>
        <end position="135"/>
    </location>
</feature>
<dbReference type="PANTHER" id="PTHR40072">
    <property type="entry name" value="MOLYBDOPTERIN-GUANINE DINUCLEOTIDE BIOSYNTHESIS ADAPTER PROTEIN-RELATED"/>
    <property type="match status" value="1"/>
</dbReference>
<gene>
    <name evidence="2" type="primary">mobB</name>
    <name evidence="2" type="ORF">AACH11_21270</name>
</gene>
<dbReference type="InterPro" id="IPR052539">
    <property type="entry name" value="MGD_biosynthesis_adapter"/>
</dbReference>
<evidence type="ECO:0000259" key="1">
    <source>
        <dbReference type="Pfam" id="PF03205"/>
    </source>
</evidence>
<protein>
    <submittedName>
        <fullName evidence="2">Molybdopterin-guanine dinucleotide biosynthesis protein B</fullName>
    </submittedName>
</protein>
<dbReference type="Pfam" id="PF03205">
    <property type="entry name" value="MobB"/>
    <property type="match status" value="1"/>
</dbReference>
<name>A0ABU9BIZ5_9BURK</name>
<proteinExistence type="predicted"/>
<dbReference type="RefSeq" id="WP_341376285.1">
    <property type="nucleotide sequence ID" value="NZ_JBBUTF010000025.1"/>
</dbReference>
<sequence>MKIFGIAGRSGMGKTTLLERLIPALRARGLSVSLIKHSHKDIEVDRPGKDSHRLREAGSQEVVLIGRSRWALMHELRGAPEPTLRELLGHLSPCDLVLIEGFKQGGFPKLEVWRPSVGQPPLGPQWPGRVAVATDAAEGPYPLSDEDRPPLLALTDIEAIADCVCREAWPLQRLLDGDPAP</sequence>
<dbReference type="NCBIfam" id="TIGR00176">
    <property type="entry name" value="mobB"/>
    <property type="match status" value="1"/>
</dbReference>
<dbReference type="Proteomes" id="UP001368500">
    <property type="component" value="Unassembled WGS sequence"/>
</dbReference>
<dbReference type="PANTHER" id="PTHR40072:SF1">
    <property type="entry name" value="MOLYBDOPTERIN-GUANINE DINUCLEOTIDE BIOSYNTHESIS ADAPTER PROTEIN"/>
    <property type="match status" value="1"/>
</dbReference>
<evidence type="ECO:0000313" key="3">
    <source>
        <dbReference type="Proteomes" id="UP001368500"/>
    </source>
</evidence>
<dbReference type="CDD" id="cd03116">
    <property type="entry name" value="MobB"/>
    <property type="match status" value="1"/>
</dbReference>
<reference evidence="2 3" key="1">
    <citation type="submission" date="2024-04" db="EMBL/GenBank/DDBJ databases">
        <title>Novel species of the genus Ideonella isolated from streams.</title>
        <authorList>
            <person name="Lu H."/>
        </authorList>
    </citation>
    <scope>NUCLEOTIDE SEQUENCE [LARGE SCALE GENOMIC DNA]</scope>
    <source>
        <strain evidence="2 3">BYS139W</strain>
    </source>
</reference>
<keyword evidence="3" id="KW-1185">Reference proteome</keyword>
<evidence type="ECO:0000313" key="2">
    <source>
        <dbReference type="EMBL" id="MEK8028498.1"/>
    </source>
</evidence>
<dbReference type="InterPro" id="IPR004435">
    <property type="entry name" value="MobB_dom"/>
</dbReference>
<dbReference type="Gene3D" id="3.40.50.300">
    <property type="entry name" value="P-loop containing nucleotide triphosphate hydrolases"/>
    <property type="match status" value="1"/>
</dbReference>